<reference evidence="7 8" key="1">
    <citation type="submission" date="2017-07" db="EMBL/GenBank/DDBJ databases">
        <title>Tetzosporium hominis gen.nov. sp.nov.</title>
        <authorList>
            <person name="Tetz G."/>
            <person name="Tetz V."/>
        </authorList>
    </citation>
    <scope>NUCLEOTIDE SEQUENCE [LARGE SCALE GENOMIC DNA]</scope>
    <source>
        <strain evidence="7 8">VT-49</strain>
    </source>
</reference>
<sequence>MKLFLIAGAINGFLSVALGAFGAHALKERLSEKYLAIWETAVQYQMFHAVALIAIAILMHPNLLGTSGALSTAGYAILVGIIIFSGSLFALALSGVGILGAITPIGGVAFLVGWVMLIVAVAKSSL</sequence>
<organism evidence="7 8">
    <name type="scientific">Tetzosporium hominis</name>
    <dbReference type="NCBI Taxonomy" id="2020506"/>
    <lineage>
        <taxon>Bacteria</taxon>
        <taxon>Bacillati</taxon>
        <taxon>Bacillota</taxon>
        <taxon>Bacilli</taxon>
        <taxon>Bacillales</taxon>
        <taxon>Caryophanaceae</taxon>
        <taxon>Tetzosporium</taxon>
    </lineage>
</organism>
<evidence type="ECO:0000313" key="8">
    <source>
        <dbReference type="Proteomes" id="UP000217065"/>
    </source>
</evidence>
<feature type="transmembrane region" description="Helical" evidence="6">
    <location>
        <begin position="72"/>
        <end position="92"/>
    </location>
</feature>
<evidence type="ECO:0000256" key="5">
    <source>
        <dbReference type="ARBA" id="ARBA00023136"/>
    </source>
</evidence>
<dbReference type="PANTHER" id="PTHR43461:SF1">
    <property type="entry name" value="TRANSMEMBRANE PROTEIN 256"/>
    <property type="match status" value="1"/>
</dbReference>
<keyword evidence="8" id="KW-1185">Reference proteome</keyword>
<dbReference type="AlphaFoldDB" id="A0A264W3Q3"/>
<keyword evidence="5 6" id="KW-0472">Membrane</keyword>
<dbReference type="PANTHER" id="PTHR43461">
    <property type="entry name" value="TRANSMEMBRANE PROTEIN 256"/>
    <property type="match status" value="1"/>
</dbReference>
<comment type="similarity">
    <text evidence="2">Belongs to the UPF0382 family.</text>
</comment>
<protein>
    <recommendedName>
        <fullName evidence="9">DUF423 domain-containing protein</fullName>
    </recommendedName>
</protein>
<dbReference type="Pfam" id="PF04241">
    <property type="entry name" value="DUF423"/>
    <property type="match status" value="1"/>
</dbReference>
<evidence type="ECO:0000256" key="3">
    <source>
        <dbReference type="ARBA" id="ARBA00022692"/>
    </source>
</evidence>
<feature type="transmembrane region" description="Helical" evidence="6">
    <location>
        <begin position="98"/>
        <end position="122"/>
    </location>
</feature>
<proteinExistence type="inferred from homology"/>
<evidence type="ECO:0000256" key="2">
    <source>
        <dbReference type="ARBA" id="ARBA00009694"/>
    </source>
</evidence>
<evidence type="ECO:0000313" key="7">
    <source>
        <dbReference type="EMBL" id="OZS77657.1"/>
    </source>
</evidence>
<evidence type="ECO:0008006" key="9">
    <source>
        <dbReference type="Google" id="ProtNLM"/>
    </source>
</evidence>
<dbReference type="InterPro" id="IPR006696">
    <property type="entry name" value="DUF423"/>
</dbReference>
<evidence type="ECO:0000256" key="6">
    <source>
        <dbReference type="SAM" id="Phobius"/>
    </source>
</evidence>
<keyword evidence="3 6" id="KW-0812">Transmembrane</keyword>
<dbReference type="RefSeq" id="WP_094943559.1">
    <property type="nucleotide sequence ID" value="NZ_NOKQ01000220.1"/>
</dbReference>
<accession>A0A264W3Q3</accession>
<gene>
    <name evidence="7" type="ORF">CF394_10635</name>
</gene>
<feature type="transmembrane region" description="Helical" evidence="6">
    <location>
        <begin position="41"/>
        <end position="60"/>
    </location>
</feature>
<evidence type="ECO:0000256" key="4">
    <source>
        <dbReference type="ARBA" id="ARBA00022989"/>
    </source>
</evidence>
<evidence type="ECO:0000256" key="1">
    <source>
        <dbReference type="ARBA" id="ARBA00004141"/>
    </source>
</evidence>
<dbReference type="GO" id="GO:0005886">
    <property type="term" value="C:plasma membrane"/>
    <property type="evidence" value="ECO:0007669"/>
    <property type="project" value="TreeGrafter"/>
</dbReference>
<comment type="caution">
    <text evidence="7">The sequence shown here is derived from an EMBL/GenBank/DDBJ whole genome shotgun (WGS) entry which is preliminary data.</text>
</comment>
<keyword evidence="4 6" id="KW-1133">Transmembrane helix</keyword>
<dbReference type="OrthoDB" id="9802121at2"/>
<dbReference type="Proteomes" id="UP000217065">
    <property type="component" value="Unassembled WGS sequence"/>
</dbReference>
<comment type="subcellular location">
    <subcellularLocation>
        <location evidence="1">Membrane</location>
        <topology evidence="1">Multi-pass membrane protein</topology>
    </subcellularLocation>
</comment>
<dbReference type="EMBL" id="NOKQ01000220">
    <property type="protein sequence ID" value="OZS77657.1"/>
    <property type="molecule type" value="Genomic_DNA"/>
</dbReference>
<name>A0A264W3Q3_9BACL</name>